<dbReference type="Proteomes" id="UP000052978">
    <property type="component" value="Unassembled WGS sequence"/>
</dbReference>
<reference evidence="1 2" key="1">
    <citation type="journal article" date="2013" name="Nat. Commun.">
        <title>Genome analysis reveals insights into physiology and longevity of the Brandt's bat Myotis brandtii.</title>
        <authorList>
            <person name="Seim I."/>
            <person name="Fang X."/>
            <person name="Xiong Z."/>
            <person name="Lobanov A.V."/>
            <person name="Huang Z."/>
            <person name="Ma S."/>
            <person name="Feng Y."/>
            <person name="Turanov A.A."/>
            <person name="Zhu Y."/>
            <person name="Lenz T.L."/>
            <person name="Gerashchenko M.V."/>
            <person name="Fan D."/>
            <person name="Hee Yim S."/>
            <person name="Yao X."/>
            <person name="Jordan D."/>
            <person name="Xiong Y."/>
            <person name="Ma Y."/>
            <person name="Lyapunov A.N."/>
            <person name="Chen G."/>
            <person name="Kulakova O.I."/>
            <person name="Sun Y."/>
            <person name="Lee S.G."/>
            <person name="Bronson R.T."/>
            <person name="Moskalev A.A."/>
            <person name="Sunyaev S.R."/>
            <person name="Zhang G."/>
            <person name="Krogh A."/>
            <person name="Wang J."/>
            <person name="Gladyshev V.N."/>
        </authorList>
    </citation>
    <scope>NUCLEOTIDE SEQUENCE [LARGE SCALE GENOMIC DNA]</scope>
</reference>
<gene>
    <name evidence="1" type="ORF">D623_10005157</name>
</gene>
<protein>
    <submittedName>
        <fullName evidence="1">Uncharacterized protein</fullName>
    </submittedName>
</protein>
<sequence length="83" mass="8401">MVHRPLTVPLPLAGGFSLPADAVHWMGVPVQCVGPSSSAALGSAGAGLCSSGITVLCAHTFGSLTHYLICLILLVATQQGNEM</sequence>
<keyword evidence="2" id="KW-1185">Reference proteome</keyword>
<evidence type="ECO:0000313" key="2">
    <source>
        <dbReference type="Proteomes" id="UP000052978"/>
    </source>
</evidence>
<accession>S7MLB1</accession>
<name>S7MLB1_MYOBR</name>
<dbReference type="AlphaFoldDB" id="S7MLB1"/>
<dbReference type="EMBL" id="KE161702">
    <property type="protein sequence ID" value="EPQ04974.1"/>
    <property type="molecule type" value="Genomic_DNA"/>
</dbReference>
<evidence type="ECO:0000313" key="1">
    <source>
        <dbReference type="EMBL" id="EPQ04974.1"/>
    </source>
</evidence>
<organism evidence="1 2">
    <name type="scientific">Myotis brandtii</name>
    <name type="common">Brandt's bat</name>
    <dbReference type="NCBI Taxonomy" id="109478"/>
    <lineage>
        <taxon>Eukaryota</taxon>
        <taxon>Metazoa</taxon>
        <taxon>Chordata</taxon>
        <taxon>Craniata</taxon>
        <taxon>Vertebrata</taxon>
        <taxon>Euteleostomi</taxon>
        <taxon>Mammalia</taxon>
        <taxon>Eutheria</taxon>
        <taxon>Laurasiatheria</taxon>
        <taxon>Chiroptera</taxon>
        <taxon>Yangochiroptera</taxon>
        <taxon>Vespertilionidae</taxon>
        <taxon>Myotis</taxon>
    </lineage>
</organism>
<proteinExistence type="predicted"/>